<protein>
    <submittedName>
        <fullName evidence="1">Uncharacterized protein</fullName>
    </submittedName>
</protein>
<accession>A0A426WWW0</accession>
<comment type="caution">
    <text evidence="1">The sequence shown here is derived from an EMBL/GenBank/DDBJ whole genome shotgun (WGS) entry which is preliminary data.</text>
</comment>
<dbReference type="AlphaFoldDB" id="A0A426WWW0"/>
<proteinExistence type="predicted"/>
<feature type="non-terminal residue" evidence="1">
    <location>
        <position position="1"/>
    </location>
</feature>
<gene>
    <name evidence="1" type="ORF">B296_00052457</name>
</gene>
<evidence type="ECO:0000313" key="1">
    <source>
        <dbReference type="EMBL" id="RRT31797.1"/>
    </source>
</evidence>
<organism evidence="1 2">
    <name type="scientific">Ensete ventricosum</name>
    <name type="common">Abyssinian banana</name>
    <name type="synonym">Musa ensete</name>
    <dbReference type="NCBI Taxonomy" id="4639"/>
    <lineage>
        <taxon>Eukaryota</taxon>
        <taxon>Viridiplantae</taxon>
        <taxon>Streptophyta</taxon>
        <taxon>Embryophyta</taxon>
        <taxon>Tracheophyta</taxon>
        <taxon>Spermatophyta</taxon>
        <taxon>Magnoliopsida</taxon>
        <taxon>Liliopsida</taxon>
        <taxon>Zingiberales</taxon>
        <taxon>Musaceae</taxon>
        <taxon>Ensete</taxon>
    </lineage>
</organism>
<evidence type="ECO:0000313" key="2">
    <source>
        <dbReference type="Proteomes" id="UP000287651"/>
    </source>
</evidence>
<name>A0A426WWW0_ENSVE</name>
<sequence>LCPREALLSAGAAPAGGCRPLAGGLGRGLAVGGWPCMGADYCWSALLKNE</sequence>
<dbReference type="EMBL" id="AMZH03035854">
    <property type="protein sequence ID" value="RRT31797.1"/>
    <property type="molecule type" value="Genomic_DNA"/>
</dbReference>
<dbReference type="Proteomes" id="UP000287651">
    <property type="component" value="Unassembled WGS sequence"/>
</dbReference>
<reference evidence="1 2" key="1">
    <citation type="journal article" date="2014" name="Agronomy (Basel)">
        <title>A Draft Genome Sequence for Ensete ventricosum, the Drought-Tolerant Tree Against Hunger.</title>
        <authorList>
            <person name="Harrison J."/>
            <person name="Moore K.A."/>
            <person name="Paszkiewicz K."/>
            <person name="Jones T."/>
            <person name="Grant M."/>
            <person name="Ambacheew D."/>
            <person name="Muzemil S."/>
            <person name="Studholme D.J."/>
        </authorList>
    </citation>
    <scope>NUCLEOTIDE SEQUENCE [LARGE SCALE GENOMIC DNA]</scope>
</reference>